<evidence type="ECO:0000259" key="1">
    <source>
        <dbReference type="PROSITE" id="PS50883"/>
    </source>
</evidence>
<dbReference type="SMART" id="SM00052">
    <property type="entry name" value="EAL"/>
    <property type="match status" value="1"/>
</dbReference>
<protein>
    <submittedName>
        <fullName evidence="2">EAL domain-containing protein</fullName>
    </submittedName>
</protein>
<evidence type="ECO:0000313" key="2">
    <source>
        <dbReference type="EMBL" id="MFC4770097.1"/>
    </source>
</evidence>
<dbReference type="InterPro" id="IPR050706">
    <property type="entry name" value="Cyclic-di-GMP_PDE-like"/>
</dbReference>
<dbReference type="PANTHER" id="PTHR33121">
    <property type="entry name" value="CYCLIC DI-GMP PHOSPHODIESTERASE PDEF"/>
    <property type="match status" value="1"/>
</dbReference>
<feature type="domain" description="EAL" evidence="1">
    <location>
        <begin position="1"/>
        <end position="238"/>
    </location>
</feature>
<sequence>MPNIEQLIVQNDFYHVFQTIYGFPGKSILGYEALIRSKSNMNPDLLFQHAMEQNKLFEVDSFSILEAISAYFNSPGSREHGPLFINIFPSTLVSPLFIDLLDTLVKQFEPYRNQIVFEINESIYEGLLWKSASFKDAIRLLRELNFLIALDDVGDGTTSFRNILDISPDFIKIDRFFSADLSTSKKKQKVVALFVEYCNDESNLILEGIEKEEDFETALSLGIKMGQGYLFGKPNRLT</sequence>
<dbReference type="RefSeq" id="WP_380029357.1">
    <property type="nucleotide sequence ID" value="NZ_JBHSHC010000154.1"/>
</dbReference>
<accession>A0ABV9QBT3</accession>
<dbReference type="InterPro" id="IPR001633">
    <property type="entry name" value="EAL_dom"/>
</dbReference>
<reference evidence="3" key="1">
    <citation type="journal article" date="2019" name="Int. J. Syst. Evol. Microbiol.">
        <title>The Global Catalogue of Microorganisms (GCM) 10K type strain sequencing project: providing services to taxonomists for standard genome sequencing and annotation.</title>
        <authorList>
            <consortium name="The Broad Institute Genomics Platform"/>
            <consortium name="The Broad Institute Genome Sequencing Center for Infectious Disease"/>
            <person name="Wu L."/>
            <person name="Ma J."/>
        </authorList>
    </citation>
    <scope>NUCLEOTIDE SEQUENCE [LARGE SCALE GENOMIC DNA]</scope>
    <source>
        <strain evidence="3">WYCCWR 12678</strain>
    </source>
</reference>
<dbReference type="SUPFAM" id="SSF141868">
    <property type="entry name" value="EAL domain-like"/>
    <property type="match status" value="1"/>
</dbReference>
<evidence type="ECO:0000313" key="3">
    <source>
        <dbReference type="Proteomes" id="UP001596002"/>
    </source>
</evidence>
<organism evidence="2 3">
    <name type="scientific">Effusibacillus consociatus</name>
    <dbReference type="NCBI Taxonomy" id="1117041"/>
    <lineage>
        <taxon>Bacteria</taxon>
        <taxon>Bacillati</taxon>
        <taxon>Bacillota</taxon>
        <taxon>Bacilli</taxon>
        <taxon>Bacillales</taxon>
        <taxon>Alicyclobacillaceae</taxon>
        <taxon>Effusibacillus</taxon>
    </lineage>
</organism>
<dbReference type="Proteomes" id="UP001596002">
    <property type="component" value="Unassembled WGS sequence"/>
</dbReference>
<dbReference type="InterPro" id="IPR035919">
    <property type="entry name" value="EAL_sf"/>
</dbReference>
<dbReference type="PROSITE" id="PS50883">
    <property type="entry name" value="EAL"/>
    <property type="match status" value="1"/>
</dbReference>
<dbReference type="Gene3D" id="3.20.20.450">
    <property type="entry name" value="EAL domain"/>
    <property type="match status" value="1"/>
</dbReference>
<dbReference type="PANTHER" id="PTHR33121:SF76">
    <property type="entry name" value="SIGNALING PROTEIN"/>
    <property type="match status" value="1"/>
</dbReference>
<dbReference type="EMBL" id="JBHSHC010000154">
    <property type="protein sequence ID" value="MFC4770097.1"/>
    <property type="molecule type" value="Genomic_DNA"/>
</dbReference>
<keyword evidence="3" id="KW-1185">Reference proteome</keyword>
<comment type="caution">
    <text evidence="2">The sequence shown here is derived from an EMBL/GenBank/DDBJ whole genome shotgun (WGS) entry which is preliminary data.</text>
</comment>
<dbReference type="CDD" id="cd01948">
    <property type="entry name" value="EAL"/>
    <property type="match status" value="1"/>
</dbReference>
<name>A0ABV9QBT3_9BACL</name>
<proteinExistence type="predicted"/>
<dbReference type="Pfam" id="PF00563">
    <property type="entry name" value="EAL"/>
    <property type="match status" value="1"/>
</dbReference>
<gene>
    <name evidence="2" type="ORF">ACFO8Q_22725</name>
</gene>